<evidence type="ECO:0000313" key="4">
    <source>
        <dbReference type="Proteomes" id="UP001500298"/>
    </source>
</evidence>
<evidence type="ECO:0000256" key="1">
    <source>
        <dbReference type="SAM" id="Phobius"/>
    </source>
</evidence>
<feature type="transmembrane region" description="Helical" evidence="1">
    <location>
        <begin position="114"/>
        <end position="133"/>
    </location>
</feature>
<dbReference type="Proteomes" id="UP001500298">
    <property type="component" value="Unassembled WGS sequence"/>
</dbReference>
<dbReference type="Gene3D" id="1.10.287.110">
    <property type="entry name" value="DnaJ domain"/>
    <property type="match status" value="1"/>
</dbReference>
<accession>A0ABP9DIT4</accession>
<comment type="caution">
    <text evidence="3">The sequence shown here is derived from an EMBL/GenBank/DDBJ whole genome shotgun (WGS) entry which is preliminary data.</text>
</comment>
<dbReference type="InterPro" id="IPR001623">
    <property type="entry name" value="DnaJ_domain"/>
</dbReference>
<dbReference type="Gene3D" id="1.25.40.10">
    <property type="entry name" value="Tetratricopeptide repeat domain"/>
    <property type="match status" value="1"/>
</dbReference>
<reference evidence="4" key="1">
    <citation type="journal article" date="2019" name="Int. J. Syst. Evol. Microbiol.">
        <title>The Global Catalogue of Microorganisms (GCM) 10K type strain sequencing project: providing services to taxonomists for standard genome sequencing and annotation.</title>
        <authorList>
            <consortium name="The Broad Institute Genomics Platform"/>
            <consortium name="The Broad Institute Genome Sequencing Center for Infectious Disease"/>
            <person name="Wu L."/>
            <person name="Ma J."/>
        </authorList>
    </citation>
    <scope>NUCLEOTIDE SEQUENCE [LARGE SCALE GENOMIC DNA]</scope>
    <source>
        <strain evidence="4">JCM 18326</strain>
    </source>
</reference>
<dbReference type="EMBL" id="BAABJX010000044">
    <property type="protein sequence ID" value="GAA4842136.1"/>
    <property type="molecule type" value="Genomic_DNA"/>
</dbReference>
<feature type="domain" description="J" evidence="2">
    <location>
        <begin position="4"/>
        <end position="68"/>
    </location>
</feature>
<keyword evidence="1" id="KW-0472">Membrane</keyword>
<dbReference type="PRINTS" id="PR00625">
    <property type="entry name" value="JDOMAIN"/>
</dbReference>
<evidence type="ECO:0000259" key="2">
    <source>
        <dbReference type="PROSITE" id="PS50076"/>
    </source>
</evidence>
<name>A0ABP9DIT4_9BACT</name>
<dbReference type="InterPro" id="IPR011990">
    <property type="entry name" value="TPR-like_helical_dom_sf"/>
</dbReference>
<keyword evidence="1" id="KW-1133">Transmembrane helix</keyword>
<dbReference type="SUPFAM" id="SSF46565">
    <property type="entry name" value="Chaperone J-domain"/>
    <property type="match status" value="1"/>
</dbReference>
<sequence length="361" mass="42049">MQQNYYNILGVSSKATQQEIKRAYKTLVKHYHPDIYDGRDADDKMKLLNEAYGILGNSLKRHQYDQFCYGEGAQYAYTSPASTNYHTQYSSNTYQSEGFRATTIPSEKIPKRHYAFVLSAYLLFLSLVFWGGYQMQQYSANKYYEEAHAYYLEGDIPQALIKLAEVRKQDDTHVRANWLMGVILFREYSDEQQALTYLRAADRLSENTEDKFIILQTLAEVYTAQQRYDQVVTVLENIEQLNQVFDPLLTERIAWIYTFQLKEGGKALPYYSLLQERGVENTALTLGQGVAYWLAGQGDKAKDLLEKYRMYQPEDGQGAYYLGYYYLYNQKDTLQALEYWREANDKGLTEAAQLIQKFSNN</sequence>
<dbReference type="SUPFAM" id="SSF81901">
    <property type="entry name" value="HCP-like"/>
    <property type="match status" value="1"/>
</dbReference>
<dbReference type="Pfam" id="PF00226">
    <property type="entry name" value="DnaJ"/>
    <property type="match status" value="1"/>
</dbReference>
<dbReference type="PROSITE" id="PS50076">
    <property type="entry name" value="DNAJ_2"/>
    <property type="match status" value="1"/>
</dbReference>
<dbReference type="RefSeq" id="WP_345373002.1">
    <property type="nucleotide sequence ID" value="NZ_BAABJX010000044.1"/>
</dbReference>
<keyword evidence="4" id="KW-1185">Reference proteome</keyword>
<dbReference type="InterPro" id="IPR050817">
    <property type="entry name" value="DjlA_DnaK_co-chaperone"/>
</dbReference>
<dbReference type="CDD" id="cd06257">
    <property type="entry name" value="DnaJ"/>
    <property type="match status" value="1"/>
</dbReference>
<evidence type="ECO:0000313" key="3">
    <source>
        <dbReference type="EMBL" id="GAA4842136.1"/>
    </source>
</evidence>
<dbReference type="InterPro" id="IPR036869">
    <property type="entry name" value="J_dom_sf"/>
</dbReference>
<protein>
    <recommendedName>
        <fullName evidence="2">J domain-containing protein</fullName>
    </recommendedName>
</protein>
<dbReference type="SMART" id="SM00271">
    <property type="entry name" value="DnaJ"/>
    <property type="match status" value="1"/>
</dbReference>
<organism evidence="3 4">
    <name type="scientific">Algivirga pacifica</name>
    <dbReference type="NCBI Taxonomy" id="1162670"/>
    <lineage>
        <taxon>Bacteria</taxon>
        <taxon>Pseudomonadati</taxon>
        <taxon>Bacteroidota</taxon>
        <taxon>Cytophagia</taxon>
        <taxon>Cytophagales</taxon>
        <taxon>Flammeovirgaceae</taxon>
        <taxon>Algivirga</taxon>
    </lineage>
</organism>
<dbReference type="PANTHER" id="PTHR24074">
    <property type="entry name" value="CO-CHAPERONE PROTEIN DJLA"/>
    <property type="match status" value="1"/>
</dbReference>
<keyword evidence="1" id="KW-0812">Transmembrane</keyword>
<gene>
    <name evidence="3" type="ORF">GCM10023331_28900</name>
</gene>
<proteinExistence type="predicted"/>